<dbReference type="PANTHER" id="PTHR16092">
    <property type="entry name" value="SEC3/SYNTAXIN-RELATED"/>
    <property type="match status" value="1"/>
</dbReference>
<accession>A0ABQ8YD61</accession>
<dbReference type="Pfam" id="PF09763">
    <property type="entry name" value="Sec3_CC"/>
    <property type="match status" value="1"/>
</dbReference>
<evidence type="ECO:0000256" key="1">
    <source>
        <dbReference type="ARBA" id="ARBA00006518"/>
    </source>
</evidence>
<proteinExistence type="inferred from homology"/>
<comment type="caution">
    <text evidence="8">The sequence shown here is derived from an EMBL/GenBank/DDBJ whole genome shotgun (WGS) entry which is preliminary data.</text>
</comment>
<feature type="compositionally biased region" description="Basic and acidic residues" evidence="5">
    <location>
        <begin position="364"/>
        <end position="429"/>
    </location>
</feature>
<feature type="region of interest" description="Disordered" evidence="5">
    <location>
        <begin position="363"/>
        <end position="429"/>
    </location>
</feature>
<keyword evidence="3" id="KW-0268">Exocytosis</keyword>
<evidence type="ECO:0000256" key="2">
    <source>
        <dbReference type="ARBA" id="ARBA00022448"/>
    </source>
</evidence>
<keyword evidence="2" id="KW-0813">Transport</keyword>
<comment type="similarity">
    <text evidence="1">Belongs to the SEC3 family.</text>
</comment>
<protein>
    <submittedName>
        <fullName evidence="8">Exocyst complex component 1-related</fullName>
    </submittedName>
</protein>
<evidence type="ECO:0000259" key="6">
    <source>
        <dbReference type="Pfam" id="PF09763"/>
    </source>
</evidence>
<dbReference type="Proteomes" id="UP001150062">
    <property type="component" value="Unassembled WGS sequence"/>
</dbReference>
<dbReference type="InterPro" id="IPR048628">
    <property type="entry name" value="Sec3_C"/>
</dbReference>
<reference evidence="8" key="1">
    <citation type="submission" date="2022-08" db="EMBL/GenBank/DDBJ databases">
        <title>Novel sulfate-reducing endosymbionts in the free-living metamonad Anaeramoeba.</title>
        <authorList>
            <person name="Jerlstrom-Hultqvist J."/>
            <person name="Cepicka I."/>
            <person name="Gallot-Lavallee L."/>
            <person name="Salas-Leiva D."/>
            <person name="Curtis B.A."/>
            <person name="Zahonova K."/>
            <person name="Pipaliya S."/>
            <person name="Dacks J."/>
            <person name="Roger A.J."/>
        </authorList>
    </citation>
    <scope>NUCLEOTIDE SEQUENCE</scope>
    <source>
        <strain evidence="8">Schooner1</strain>
    </source>
</reference>
<gene>
    <name evidence="8" type="ORF">M0813_22685</name>
</gene>
<evidence type="ECO:0000313" key="9">
    <source>
        <dbReference type="Proteomes" id="UP001150062"/>
    </source>
</evidence>
<feature type="domain" description="Exocyst complex component Sec3 C-terminal" evidence="7">
    <location>
        <begin position="437"/>
        <end position="737"/>
    </location>
</feature>
<dbReference type="EMBL" id="JAOAOG010000175">
    <property type="protein sequence ID" value="KAJ6242540.1"/>
    <property type="molecule type" value="Genomic_DNA"/>
</dbReference>
<keyword evidence="4" id="KW-0175">Coiled coil</keyword>
<name>A0ABQ8YD61_9EUKA</name>
<keyword evidence="9" id="KW-1185">Reference proteome</keyword>
<evidence type="ECO:0000256" key="4">
    <source>
        <dbReference type="ARBA" id="ARBA00023054"/>
    </source>
</evidence>
<evidence type="ECO:0000256" key="3">
    <source>
        <dbReference type="ARBA" id="ARBA00022483"/>
    </source>
</evidence>
<sequence>MKKFDSRESSTQRMDSKQGLGQYFYGVGEISKQEEKDIDFILKELNVEQNNAENLVPILETQLRMLEQANIVQLIHSRGASKKLIKQCNEAESSLSNMKKWFDEYNVEVSKMNKQVMKIQKSSHKMAIQDKNNKRLYSTLENILRSVTVDDETENYLERPRLTNLTRLPYVINAAEDLKRVLTNDLPQEVLQMEGIQTQLNGYYELKYSFATKLFDFLESELSKLSSTIEQTLKKKPTKPTLYSYQKIHKFFIKFYKLNLWLADLDDNNYKKFQAKYIRTLRHLYKKQFNYYFDFQSGKILKESNKGNIILQLSTGVSTQKNHDGSKKKLWYLFKMILDDLIPVFLDEQKFCNKFFQIPKEKKKREEEKNKKETEKENEKEKEKEKETEKEREKETEKKEEDNKEKGIDEEKEKNKEKEIEKNEEKENELKSKNLDKIKNEKNTFSNSDYTAEEIFNKFVTKLFQTKILKSNKINQFSLIQMLASVDKRHKRYTNKSAVLITLFSKLSQQLHRIFSEFIDQQTFSITEAKLPSKGREIALVFQKFPIFYDLMETYVRNSQRDLADTVYQKIVVEMFKWLKACAKEKQKKGDIILLENFKYFSETVKERPQLAKFLHPYVEEAESTYEKCMSDYIEKKIIYKEFSDLIEFFGKIDVQLDSNTPEEVVFQKEFSKQALSVRLKKFINKPFPDRRSSMYKRITKHLPSDYKLIQIAKKRVETKIIQLWKHWNEICLKCYAKKISPTVQEVEEHFLQIKEN</sequence>
<dbReference type="PANTHER" id="PTHR16092:SF14">
    <property type="entry name" value="EXOCYST COMPLEX COMPONENT 1 ISOFORM X1"/>
    <property type="match status" value="1"/>
</dbReference>
<evidence type="ECO:0000313" key="8">
    <source>
        <dbReference type="EMBL" id="KAJ6242540.1"/>
    </source>
</evidence>
<dbReference type="InterPro" id="IPR019160">
    <property type="entry name" value="Sec3_CC"/>
</dbReference>
<feature type="domain" description="Exocyst complex component Sec3 coiled-coil" evidence="6">
    <location>
        <begin position="53"/>
        <end position="182"/>
    </location>
</feature>
<evidence type="ECO:0000259" key="7">
    <source>
        <dbReference type="Pfam" id="PF20654"/>
    </source>
</evidence>
<organism evidence="8 9">
    <name type="scientific">Anaeramoeba flamelloides</name>
    <dbReference type="NCBI Taxonomy" id="1746091"/>
    <lineage>
        <taxon>Eukaryota</taxon>
        <taxon>Metamonada</taxon>
        <taxon>Anaeramoebidae</taxon>
        <taxon>Anaeramoeba</taxon>
    </lineage>
</organism>
<evidence type="ECO:0000256" key="5">
    <source>
        <dbReference type="SAM" id="MobiDB-lite"/>
    </source>
</evidence>
<dbReference type="Pfam" id="PF20654">
    <property type="entry name" value="Sec3_C-term"/>
    <property type="match status" value="1"/>
</dbReference>